<dbReference type="Gene3D" id="3.30.1540.10">
    <property type="entry name" value="formyl-coa transferase, domain 3"/>
    <property type="match status" value="1"/>
</dbReference>
<proteinExistence type="predicted"/>
<dbReference type="GO" id="GO:0008410">
    <property type="term" value="F:CoA-transferase activity"/>
    <property type="evidence" value="ECO:0007669"/>
    <property type="project" value="TreeGrafter"/>
</dbReference>
<dbReference type="Pfam" id="PF02515">
    <property type="entry name" value="CoA_transf_3"/>
    <property type="match status" value="1"/>
</dbReference>
<organism evidence="2">
    <name type="scientific">marine sediment metagenome</name>
    <dbReference type="NCBI Taxonomy" id="412755"/>
    <lineage>
        <taxon>unclassified sequences</taxon>
        <taxon>metagenomes</taxon>
        <taxon>ecological metagenomes</taxon>
    </lineage>
</organism>
<protein>
    <recommendedName>
        <fullName evidence="3">CoA transferase</fullName>
    </recommendedName>
</protein>
<dbReference type="PANTHER" id="PTHR48207">
    <property type="entry name" value="SUCCINATE--HYDROXYMETHYLGLUTARATE COA-TRANSFERASE"/>
    <property type="match status" value="1"/>
</dbReference>
<dbReference type="InterPro" id="IPR044855">
    <property type="entry name" value="CoA-Trfase_III_dom3_sf"/>
</dbReference>
<keyword evidence="1" id="KW-0808">Transferase</keyword>
<accession>A0A0F8XLX0</accession>
<dbReference type="SUPFAM" id="SSF89796">
    <property type="entry name" value="CoA-transferase family III (CaiB/BaiF)"/>
    <property type="match status" value="1"/>
</dbReference>
<gene>
    <name evidence="2" type="ORF">LCGC14_3007650</name>
</gene>
<dbReference type="PANTHER" id="PTHR48207:SF3">
    <property type="entry name" value="SUCCINATE--HYDROXYMETHYLGLUTARATE COA-TRANSFERASE"/>
    <property type="match status" value="1"/>
</dbReference>
<dbReference type="InterPro" id="IPR023606">
    <property type="entry name" value="CoA-Trfase_III_dom_1_sf"/>
</dbReference>
<evidence type="ECO:0008006" key="3">
    <source>
        <dbReference type="Google" id="ProtNLM"/>
    </source>
</evidence>
<feature type="non-terminal residue" evidence="2">
    <location>
        <position position="325"/>
    </location>
</feature>
<name>A0A0F8XLX0_9ZZZZ</name>
<evidence type="ECO:0000313" key="2">
    <source>
        <dbReference type="EMBL" id="KKK62105.1"/>
    </source>
</evidence>
<comment type="caution">
    <text evidence="2">The sequence shown here is derived from an EMBL/GenBank/DDBJ whole genome shotgun (WGS) entry which is preliminary data.</text>
</comment>
<reference evidence="2" key="1">
    <citation type="journal article" date="2015" name="Nature">
        <title>Complex archaea that bridge the gap between prokaryotes and eukaryotes.</title>
        <authorList>
            <person name="Spang A."/>
            <person name="Saw J.H."/>
            <person name="Jorgensen S.L."/>
            <person name="Zaremba-Niedzwiedzka K."/>
            <person name="Martijn J."/>
            <person name="Lind A.E."/>
            <person name="van Eijk R."/>
            <person name="Schleper C."/>
            <person name="Guy L."/>
            <person name="Ettema T.J."/>
        </authorList>
    </citation>
    <scope>NUCLEOTIDE SEQUENCE</scope>
</reference>
<dbReference type="Gene3D" id="3.40.50.10540">
    <property type="entry name" value="Crotonobetainyl-coa:carnitine coa-transferase, domain 1"/>
    <property type="match status" value="1"/>
</dbReference>
<dbReference type="EMBL" id="LAZR01062155">
    <property type="protein sequence ID" value="KKK62105.1"/>
    <property type="molecule type" value="Genomic_DNA"/>
</dbReference>
<dbReference type="InterPro" id="IPR050483">
    <property type="entry name" value="CoA-transferase_III_domain"/>
</dbReference>
<sequence>MQAFEGIRVLDLTIWQQGPMTTAMLADWGADVIKIEGPDSPDPGRSLIRYELTPGGVNAYFETHNRNKRGIVLDLKAERGREVFYRLVEDADVVVQNFRPGVNKRLGIDYETLSKMNPKLIYCSASGFGLKGPDANNPALDPLAQARGGLMSVTGEPETPPTRTFNGFADQVSAFLLSYGIAVALFHRERTGQGQSLDGSLLQGTLASQAFNITSFLTSGTYAGQPLARISRKLTSPIWNHYKAKDGKWVILAMAQVGRYWPVFRKAMEEATGVLLEPDELSIDWMRTHATDLMGLIAKLDELFAAKPAREWVELLRRHDMIVEV</sequence>
<evidence type="ECO:0000256" key="1">
    <source>
        <dbReference type="ARBA" id="ARBA00022679"/>
    </source>
</evidence>
<dbReference type="AlphaFoldDB" id="A0A0F8XLX0"/>
<dbReference type="InterPro" id="IPR003673">
    <property type="entry name" value="CoA-Trfase_fam_III"/>
</dbReference>